<protein>
    <submittedName>
        <fullName evidence="1">Uncharacterized protein</fullName>
    </submittedName>
</protein>
<proteinExistence type="predicted"/>
<dbReference type="AlphaFoldDB" id="A0A2P2PDK4"/>
<accession>A0A2P2PDK4</accession>
<name>A0A2P2PDK4_RHIMU</name>
<sequence length="59" mass="7047">MEDLGQYITLPNITEILPRPCFSVYNLMLHIFGNLFVFNVCHKHVGIIYKLQNPFQFYR</sequence>
<reference evidence="1" key="1">
    <citation type="submission" date="2018-02" db="EMBL/GenBank/DDBJ databases">
        <title>Rhizophora mucronata_Transcriptome.</title>
        <authorList>
            <person name="Meera S.P."/>
            <person name="Sreeshan A."/>
            <person name="Augustine A."/>
        </authorList>
    </citation>
    <scope>NUCLEOTIDE SEQUENCE</scope>
    <source>
        <tissue evidence="1">Leaf</tissue>
    </source>
</reference>
<organism evidence="1">
    <name type="scientific">Rhizophora mucronata</name>
    <name type="common">Asiatic mangrove</name>
    <dbReference type="NCBI Taxonomy" id="61149"/>
    <lineage>
        <taxon>Eukaryota</taxon>
        <taxon>Viridiplantae</taxon>
        <taxon>Streptophyta</taxon>
        <taxon>Embryophyta</taxon>
        <taxon>Tracheophyta</taxon>
        <taxon>Spermatophyta</taxon>
        <taxon>Magnoliopsida</taxon>
        <taxon>eudicotyledons</taxon>
        <taxon>Gunneridae</taxon>
        <taxon>Pentapetalae</taxon>
        <taxon>rosids</taxon>
        <taxon>fabids</taxon>
        <taxon>Malpighiales</taxon>
        <taxon>Rhizophoraceae</taxon>
        <taxon>Rhizophora</taxon>
    </lineage>
</organism>
<dbReference type="EMBL" id="GGEC01072237">
    <property type="protein sequence ID" value="MBX52721.1"/>
    <property type="molecule type" value="Transcribed_RNA"/>
</dbReference>
<evidence type="ECO:0000313" key="1">
    <source>
        <dbReference type="EMBL" id="MBX52721.1"/>
    </source>
</evidence>